<gene>
    <name evidence="3" type="ORF">UAU_02802</name>
</gene>
<dbReference type="STRING" id="160454.RV10_GL003729"/>
<proteinExistence type="predicted"/>
<comment type="caution">
    <text evidence="3">The sequence shown here is derived from an EMBL/GenBank/DDBJ whole genome shotgun (WGS) entry which is preliminary data.</text>
</comment>
<dbReference type="eggNOG" id="COG1388">
    <property type="taxonomic scope" value="Bacteria"/>
</dbReference>
<accession>R2SYQ4</accession>
<feature type="signal peptide" evidence="2">
    <location>
        <begin position="1"/>
        <end position="19"/>
    </location>
</feature>
<evidence type="ECO:0000256" key="2">
    <source>
        <dbReference type="SAM" id="SignalP"/>
    </source>
</evidence>
<organism evidence="3 4">
    <name type="scientific">Enterococcus pallens ATCC BAA-351</name>
    <dbReference type="NCBI Taxonomy" id="1158607"/>
    <lineage>
        <taxon>Bacteria</taxon>
        <taxon>Bacillati</taxon>
        <taxon>Bacillota</taxon>
        <taxon>Bacilli</taxon>
        <taxon>Lactobacillales</taxon>
        <taxon>Enterococcaceae</taxon>
        <taxon>Enterococcus</taxon>
    </lineage>
</organism>
<keyword evidence="2" id="KW-0732">Signal</keyword>
<dbReference type="Proteomes" id="UP000013782">
    <property type="component" value="Unassembled WGS sequence"/>
</dbReference>
<sequence length="149" mass="17015">MKRLFVGMWGILLCLTLTACGKSVTVEDLTAHDWVMETQEQAEEVRFIASFNNKEMILTIDASDMQTQASNEWEQAGEELSNQLIENMSFHVAYQLDEETIHLKNEELELDNDYRVKMDGENVVFTPEEPQETEPITLAPLEKTADTGK</sequence>
<dbReference type="AlphaFoldDB" id="R2SYQ4"/>
<dbReference type="PROSITE" id="PS51257">
    <property type="entry name" value="PROKAR_LIPOPROTEIN"/>
    <property type="match status" value="1"/>
</dbReference>
<dbReference type="OrthoDB" id="2194805at2"/>
<evidence type="ECO:0000313" key="4">
    <source>
        <dbReference type="Proteomes" id="UP000013782"/>
    </source>
</evidence>
<name>R2SYQ4_9ENTE</name>
<feature type="chain" id="PRO_5038499596" evidence="2">
    <location>
        <begin position="20"/>
        <end position="149"/>
    </location>
</feature>
<dbReference type="RefSeq" id="WP_010757785.1">
    <property type="nucleotide sequence ID" value="NZ_ASWD01000001.1"/>
</dbReference>
<dbReference type="EMBL" id="AJAQ01000018">
    <property type="protein sequence ID" value="EOH93159.1"/>
    <property type="molecule type" value="Genomic_DNA"/>
</dbReference>
<feature type="region of interest" description="Disordered" evidence="1">
    <location>
        <begin position="127"/>
        <end position="149"/>
    </location>
</feature>
<dbReference type="HOGENOM" id="CLU_112827_0_0_9"/>
<dbReference type="PATRIC" id="fig|1158607.3.peg.2792"/>
<evidence type="ECO:0000313" key="3">
    <source>
        <dbReference type="EMBL" id="EOH93159.1"/>
    </source>
</evidence>
<evidence type="ECO:0000256" key="1">
    <source>
        <dbReference type="SAM" id="MobiDB-lite"/>
    </source>
</evidence>
<reference evidence="3 4" key="1">
    <citation type="submission" date="2013-02" db="EMBL/GenBank/DDBJ databases">
        <title>The Genome Sequence of Enterococcus pallens BAA-351.</title>
        <authorList>
            <consortium name="The Broad Institute Genome Sequencing Platform"/>
            <consortium name="The Broad Institute Genome Sequencing Center for Infectious Disease"/>
            <person name="Earl A.M."/>
            <person name="Gilmore M.S."/>
            <person name="Lebreton F."/>
            <person name="Walker B."/>
            <person name="Young S.K."/>
            <person name="Zeng Q."/>
            <person name="Gargeya S."/>
            <person name="Fitzgerald M."/>
            <person name="Haas B."/>
            <person name="Abouelleil A."/>
            <person name="Alvarado L."/>
            <person name="Arachchi H.M."/>
            <person name="Berlin A.M."/>
            <person name="Chapman S.B."/>
            <person name="Dewar J."/>
            <person name="Goldberg J."/>
            <person name="Griggs A."/>
            <person name="Gujja S."/>
            <person name="Hansen M."/>
            <person name="Howarth C."/>
            <person name="Imamovic A."/>
            <person name="Larimer J."/>
            <person name="McCowan C."/>
            <person name="Murphy C."/>
            <person name="Neiman D."/>
            <person name="Pearson M."/>
            <person name="Priest M."/>
            <person name="Roberts A."/>
            <person name="Saif S."/>
            <person name="Shea T."/>
            <person name="Sisk P."/>
            <person name="Sykes S."/>
            <person name="Wortman J."/>
            <person name="Nusbaum C."/>
            <person name="Birren B."/>
        </authorList>
    </citation>
    <scope>NUCLEOTIDE SEQUENCE [LARGE SCALE GENOMIC DNA]</scope>
    <source>
        <strain evidence="3 4">ATCC BAA-351</strain>
    </source>
</reference>
<protein>
    <submittedName>
        <fullName evidence="3">Uncharacterized protein</fullName>
    </submittedName>
</protein>
<keyword evidence="4" id="KW-1185">Reference proteome</keyword>